<reference evidence="6 7" key="1">
    <citation type="submission" date="2017-03" db="EMBL/GenBank/DDBJ databases">
        <authorList>
            <person name="Afonso C.L."/>
            <person name="Miller P.J."/>
            <person name="Scott M.A."/>
            <person name="Spackman E."/>
            <person name="Goraichik I."/>
            <person name="Dimitrov K.M."/>
            <person name="Suarez D.L."/>
            <person name="Swayne D.E."/>
        </authorList>
    </citation>
    <scope>NUCLEOTIDE SEQUENCE [LARGE SCALE GENOMIC DNA]</scope>
    <source>
        <strain evidence="6 7">CECT 7751</strain>
    </source>
</reference>
<organism evidence="6 7">
    <name type="scientific">Pseudooceanicola marinus</name>
    <dbReference type="NCBI Taxonomy" id="396013"/>
    <lineage>
        <taxon>Bacteria</taxon>
        <taxon>Pseudomonadati</taxon>
        <taxon>Pseudomonadota</taxon>
        <taxon>Alphaproteobacteria</taxon>
        <taxon>Rhodobacterales</taxon>
        <taxon>Paracoccaceae</taxon>
        <taxon>Pseudooceanicola</taxon>
    </lineage>
</organism>
<dbReference type="GO" id="GO:0000976">
    <property type="term" value="F:transcription cis-regulatory region binding"/>
    <property type="evidence" value="ECO:0007669"/>
    <property type="project" value="TreeGrafter"/>
</dbReference>
<name>A0A1X6ZT21_9RHOB</name>
<accession>A0A1X6ZT21</accession>
<evidence type="ECO:0000313" key="6">
    <source>
        <dbReference type="EMBL" id="SLN60332.1"/>
    </source>
</evidence>
<evidence type="ECO:0000259" key="5">
    <source>
        <dbReference type="PROSITE" id="PS50977"/>
    </source>
</evidence>
<dbReference type="PRINTS" id="PR00455">
    <property type="entry name" value="HTHTETR"/>
</dbReference>
<evidence type="ECO:0000256" key="1">
    <source>
        <dbReference type="ARBA" id="ARBA00023015"/>
    </source>
</evidence>
<dbReference type="Pfam" id="PF00440">
    <property type="entry name" value="TetR_N"/>
    <property type="match status" value="1"/>
</dbReference>
<dbReference type="Pfam" id="PF14246">
    <property type="entry name" value="TetR_C_7"/>
    <property type="match status" value="1"/>
</dbReference>
<feature type="DNA-binding region" description="H-T-H motif" evidence="4">
    <location>
        <begin position="34"/>
        <end position="53"/>
    </location>
</feature>
<keyword evidence="2 4" id="KW-0238">DNA-binding</keyword>
<keyword evidence="3" id="KW-0804">Transcription</keyword>
<keyword evidence="7" id="KW-1185">Reference proteome</keyword>
<dbReference type="OrthoDB" id="9816431at2"/>
<sequence>MTRQTSPGRRGRKYDQVLEGARRIFLKDGFDKANVDDIAREAGVSKATLYSYFPDKRLLFIEIARSECHRHADQAKDFVLPDLPAEELLTAIARRTVHDLSHPLVVSMYRLATSESNRFPDLAQAFYEAGPQLTLGKLSTYLAEATERGELQVHDPDLAADQFLALCKSSLMLKLQFGMIDALPAAEGERIADEAVKTFLCRYGVTTKESP</sequence>
<dbReference type="PANTHER" id="PTHR30055">
    <property type="entry name" value="HTH-TYPE TRANSCRIPTIONAL REGULATOR RUTR"/>
    <property type="match status" value="1"/>
</dbReference>
<gene>
    <name evidence="6" type="primary">yvdT</name>
    <name evidence="6" type="ORF">PSM7751_02998</name>
</gene>
<evidence type="ECO:0000313" key="7">
    <source>
        <dbReference type="Proteomes" id="UP000193963"/>
    </source>
</evidence>
<dbReference type="Proteomes" id="UP000193963">
    <property type="component" value="Unassembled WGS sequence"/>
</dbReference>
<evidence type="ECO:0000256" key="4">
    <source>
        <dbReference type="PROSITE-ProRule" id="PRU00335"/>
    </source>
</evidence>
<dbReference type="SUPFAM" id="SSF48498">
    <property type="entry name" value="Tetracyclin repressor-like, C-terminal domain"/>
    <property type="match status" value="1"/>
</dbReference>
<feature type="domain" description="HTH tetR-type" evidence="5">
    <location>
        <begin position="11"/>
        <end position="71"/>
    </location>
</feature>
<dbReference type="GO" id="GO:0003700">
    <property type="term" value="F:DNA-binding transcription factor activity"/>
    <property type="evidence" value="ECO:0007669"/>
    <property type="project" value="TreeGrafter"/>
</dbReference>
<dbReference type="InterPro" id="IPR009057">
    <property type="entry name" value="Homeodomain-like_sf"/>
</dbReference>
<dbReference type="InterPro" id="IPR001647">
    <property type="entry name" value="HTH_TetR"/>
</dbReference>
<evidence type="ECO:0000256" key="2">
    <source>
        <dbReference type="ARBA" id="ARBA00023125"/>
    </source>
</evidence>
<evidence type="ECO:0000256" key="3">
    <source>
        <dbReference type="ARBA" id="ARBA00023163"/>
    </source>
</evidence>
<dbReference type="Gene3D" id="1.10.10.60">
    <property type="entry name" value="Homeodomain-like"/>
    <property type="match status" value="1"/>
</dbReference>
<dbReference type="SUPFAM" id="SSF46689">
    <property type="entry name" value="Homeodomain-like"/>
    <property type="match status" value="1"/>
</dbReference>
<dbReference type="PROSITE" id="PS50977">
    <property type="entry name" value="HTH_TETR_2"/>
    <property type="match status" value="1"/>
</dbReference>
<dbReference type="Gene3D" id="1.10.357.10">
    <property type="entry name" value="Tetracycline Repressor, domain 2"/>
    <property type="match status" value="1"/>
</dbReference>
<keyword evidence="1" id="KW-0805">Transcription regulation</keyword>
<dbReference type="EMBL" id="FWFN01000006">
    <property type="protein sequence ID" value="SLN60332.1"/>
    <property type="molecule type" value="Genomic_DNA"/>
</dbReference>
<dbReference type="InterPro" id="IPR036271">
    <property type="entry name" value="Tet_transcr_reg_TetR-rel_C_sf"/>
</dbReference>
<proteinExistence type="predicted"/>
<dbReference type="PANTHER" id="PTHR30055:SF146">
    <property type="entry name" value="HTH-TYPE TRANSCRIPTIONAL DUAL REGULATOR CECR"/>
    <property type="match status" value="1"/>
</dbReference>
<dbReference type="InterPro" id="IPR050109">
    <property type="entry name" value="HTH-type_TetR-like_transc_reg"/>
</dbReference>
<dbReference type="FunFam" id="1.10.10.60:FF:000141">
    <property type="entry name" value="TetR family transcriptional regulator"/>
    <property type="match status" value="1"/>
</dbReference>
<dbReference type="AlphaFoldDB" id="A0A1X6ZT21"/>
<dbReference type="RefSeq" id="WP_085889039.1">
    <property type="nucleotide sequence ID" value="NZ_FWFN01000006.1"/>
</dbReference>
<dbReference type="InterPro" id="IPR039536">
    <property type="entry name" value="TetR_C_Proteobacteria"/>
</dbReference>
<protein>
    <submittedName>
        <fullName evidence="6">Putative HTH-type transcriptional regulator YvdT</fullName>
    </submittedName>
</protein>